<evidence type="ECO:0000313" key="6">
    <source>
        <dbReference type="Proteomes" id="UP001183410"/>
    </source>
</evidence>
<dbReference type="Proteomes" id="UP001183410">
    <property type="component" value="Unassembled WGS sequence"/>
</dbReference>
<protein>
    <submittedName>
        <fullName evidence="5">NAD(P)H-dependent oxidoreductase</fullName>
        <ecNumber evidence="5">1.-.-.-</ecNumber>
    </submittedName>
</protein>
<keyword evidence="2 5" id="KW-0560">Oxidoreductase</keyword>
<organism evidence="5 6">
    <name type="scientific">Streptomyces chisholmiae</name>
    <dbReference type="NCBI Taxonomy" id="3075540"/>
    <lineage>
        <taxon>Bacteria</taxon>
        <taxon>Bacillati</taxon>
        <taxon>Actinomycetota</taxon>
        <taxon>Actinomycetes</taxon>
        <taxon>Kitasatosporales</taxon>
        <taxon>Streptomycetaceae</taxon>
        <taxon>Streptomyces</taxon>
    </lineage>
</organism>
<evidence type="ECO:0000259" key="4">
    <source>
        <dbReference type="Pfam" id="PF02525"/>
    </source>
</evidence>
<name>A0ABU2JN45_9ACTN</name>
<comment type="similarity">
    <text evidence="1">Belongs to the NAD(P)H dehydrogenase (quinone) family.</text>
</comment>
<evidence type="ECO:0000256" key="3">
    <source>
        <dbReference type="SAM" id="MobiDB-lite"/>
    </source>
</evidence>
<feature type="domain" description="Flavodoxin-like fold" evidence="4">
    <location>
        <begin position="24"/>
        <end position="231"/>
    </location>
</feature>
<sequence>MTENSTTSGERAPGSVPDPAGARRVLIVSAHPDPRSLTASLTGFAADELRRAGHEVRISDLYAMKWKAVLDADDFPSRPAGDRLDVMAASEHAYATGTLTADVRAEQERLRWADAVILQFPLWWGAVPAILKGWLDRVLSGGFAYGENAKPPYGEGELAGRRALVSVTHGAGSPSLAARGIHGPLPELLFPLQHGALFFLGMSVLEPFAVPDAADLDPAGYRAATAGYRARLAGLFTEQPLPYRRLTDEEYTRELALRPGRERPGSTGFGLHLR</sequence>
<dbReference type="GO" id="GO:0016491">
    <property type="term" value="F:oxidoreductase activity"/>
    <property type="evidence" value="ECO:0007669"/>
    <property type="project" value="UniProtKB-KW"/>
</dbReference>
<dbReference type="PANTHER" id="PTHR10204">
    <property type="entry name" value="NAD P H OXIDOREDUCTASE-RELATED"/>
    <property type="match status" value="1"/>
</dbReference>
<keyword evidence="6" id="KW-1185">Reference proteome</keyword>
<feature type="region of interest" description="Disordered" evidence="3">
    <location>
        <begin position="1"/>
        <end position="21"/>
    </location>
</feature>
<dbReference type="RefSeq" id="WP_311666414.1">
    <property type="nucleotide sequence ID" value="NZ_JAVREO010000004.1"/>
</dbReference>
<dbReference type="Pfam" id="PF02525">
    <property type="entry name" value="Flavodoxin_2"/>
    <property type="match status" value="1"/>
</dbReference>
<dbReference type="PANTHER" id="PTHR10204:SF34">
    <property type="entry name" value="NAD(P)H DEHYDROGENASE [QUINONE] 1 ISOFORM 1"/>
    <property type="match status" value="1"/>
</dbReference>
<dbReference type="Gene3D" id="3.40.50.360">
    <property type="match status" value="1"/>
</dbReference>
<dbReference type="EC" id="1.-.-.-" evidence="5"/>
<dbReference type="InterPro" id="IPR051545">
    <property type="entry name" value="NAD(P)H_dehydrogenase_qn"/>
</dbReference>
<accession>A0ABU2JN45</accession>
<gene>
    <name evidence="5" type="ORF">RM844_08820</name>
</gene>
<dbReference type="InterPro" id="IPR029039">
    <property type="entry name" value="Flavoprotein-like_sf"/>
</dbReference>
<reference evidence="6" key="1">
    <citation type="submission" date="2023-07" db="EMBL/GenBank/DDBJ databases">
        <title>30 novel species of actinomycetes from the DSMZ collection.</title>
        <authorList>
            <person name="Nouioui I."/>
        </authorList>
    </citation>
    <scope>NUCLEOTIDE SEQUENCE [LARGE SCALE GENOMIC DNA]</scope>
    <source>
        <strain evidence="6">DSM 44915</strain>
    </source>
</reference>
<evidence type="ECO:0000256" key="2">
    <source>
        <dbReference type="ARBA" id="ARBA00023002"/>
    </source>
</evidence>
<proteinExistence type="inferred from homology"/>
<comment type="caution">
    <text evidence="5">The sequence shown here is derived from an EMBL/GenBank/DDBJ whole genome shotgun (WGS) entry which is preliminary data.</text>
</comment>
<dbReference type="EMBL" id="JAVREO010000004">
    <property type="protein sequence ID" value="MDT0266397.1"/>
    <property type="molecule type" value="Genomic_DNA"/>
</dbReference>
<evidence type="ECO:0000256" key="1">
    <source>
        <dbReference type="ARBA" id="ARBA00006252"/>
    </source>
</evidence>
<dbReference type="SUPFAM" id="SSF52218">
    <property type="entry name" value="Flavoproteins"/>
    <property type="match status" value="1"/>
</dbReference>
<evidence type="ECO:0000313" key="5">
    <source>
        <dbReference type="EMBL" id="MDT0266397.1"/>
    </source>
</evidence>
<dbReference type="InterPro" id="IPR003680">
    <property type="entry name" value="Flavodoxin_fold"/>
</dbReference>